<evidence type="ECO:0000256" key="4">
    <source>
        <dbReference type="ARBA" id="ARBA00022723"/>
    </source>
</evidence>
<dbReference type="GO" id="GO:0005509">
    <property type="term" value="F:calcium ion binding"/>
    <property type="evidence" value="ECO:0007669"/>
    <property type="project" value="InterPro"/>
</dbReference>
<dbReference type="PRINTS" id="PR00747">
    <property type="entry name" value="GLYHDRLASE47"/>
</dbReference>
<dbReference type="SUPFAM" id="SSF48225">
    <property type="entry name" value="Seven-hairpin glycosidases"/>
    <property type="match status" value="1"/>
</dbReference>
<feature type="region of interest" description="Disordered" evidence="11">
    <location>
        <begin position="84"/>
        <end position="103"/>
    </location>
</feature>
<keyword evidence="4" id="KW-0479">Metal-binding</keyword>
<dbReference type="AlphaFoldDB" id="A0A914XIA6"/>
<evidence type="ECO:0000313" key="12">
    <source>
        <dbReference type="Proteomes" id="UP000887566"/>
    </source>
</evidence>
<dbReference type="GO" id="GO:0005975">
    <property type="term" value="P:carbohydrate metabolic process"/>
    <property type="evidence" value="ECO:0007669"/>
    <property type="project" value="InterPro"/>
</dbReference>
<protein>
    <recommendedName>
        <fullName evidence="10">alpha-1,2-Mannosidase</fullName>
        <ecNumber evidence="10">3.2.1.-</ecNumber>
    </recommendedName>
</protein>
<dbReference type="WBParaSite" id="PSAMB.scaffold848size40301.g9168.t1">
    <property type="protein sequence ID" value="PSAMB.scaffold848size40301.g9168.t1"/>
    <property type="gene ID" value="PSAMB.scaffold848size40301.g9168"/>
</dbReference>
<evidence type="ECO:0000256" key="1">
    <source>
        <dbReference type="ARBA" id="ARBA00001913"/>
    </source>
</evidence>
<dbReference type="Gene3D" id="1.50.10.10">
    <property type="match status" value="1"/>
</dbReference>
<dbReference type="GO" id="GO:0004571">
    <property type="term" value="F:mannosyl-oligosaccharide 1,2-alpha-mannosidase activity"/>
    <property type="evidence" value="ECO:0007669"/>
    <property type="project" value="UniProtKB-EC"/>
</dbReference>
<accession>A0A914XIA6</accession>
<comment type="pathway">
    <text evidence="2">Protein modification; protein glycosylation.</text>
</comment>
<keyword evidence="6" id="KW-0106">Calcium</keyword>
<dbReference type="InterPro" id="IPR036026">
    <property type="entry name" value="Seven-hairpin_glycosidases"/>
</dbReference>
<evidence type="ECO:0000313" key="13">
    <source>
        <dbReference type="WBParaSite" id="PSAMB.scaffold848size40301.g9168.t1"/>
    </source>
</evidence>
<evidence type="ECO:0000256" key="5">
    <source>
        <dbReference type="ARBA" id="ARBA00022801"/>
    </source>
</evidence>
<dbReference type="InterPro" id="IPR001382">
    <property type="entry name" value="Glyco_hydro_47"/>
</dbReference>
<evidence type="ECO:0000256" key="2">
    <source>
        <dbReference type="ARBA" id="ARBA00004922"/>
    </source>
</evidence>
<sequence>MERFTKSSDTLPFFVSSGSPSRRGLSFFRWWRSLPRLQRSVATVALLLTFLTLSVAVISFNFTDIRVVKTDFEKVDKDDKLAAENEVVERPPSPVKEGESELPAVHAKGEEAPDVKPEAGQQEQLVKPKFLKFTGPENEKQRAVVGAFKHAWAGYKKYAWGKDQLRPISKSFQEWFGTGLTIVDSLDTMLIFGLNEEFAESKTWVENELSFDKNVYVSLFETTIRMLGGLLSAYHLSGERIFLDKATDLGLRLAGAFESPSPVPFSDVNLRSKQGKQPSWGGDSSLSEITSIQLEFRDLSRLTGNPIFERVAFNVSQHLHKLGCAEHDGLCPMFISPQTGQWKQGVGAITFGARSDSYYEYLLKQWLQTGKTID</sequence>
<evidence type="ECO:0000256" key="8">
    <source>
        <dbReference type="ARBA" id="ARBA00047669"/>
    </source>
</evidence>
<evidence type="ECO:0000256" key="7">
    <source>
        <dbReference type="ARBA" id="ARBA00023157"/>
    </source>
</evidence>
<evidence type="ECO:0000256" key="3">
    <source>
        <dbReference type="ARBA" id="ARBA00007658"/>
    </source>
</evidence>
<evidence type="ECO:0000256" key="11">
    <source>
        <dbReference type="SAM" id="MobiDB-lite"/>
    </source>
</evidence>
<evidence type="ECO:0000256" key="10">
    <source>
        <dbReference type="RuleBase" id="RU361193"/>
    </source>
</evidence>
<reference evidence="13" key="1">
    <citation type="submission" date="2022-11" db="UniProtKB">
        <authorList>
            <consortium name="WormBaseParasite"/>
        </authorList>
    </citation>
    <scope>IDENTIFICATION</scope>
</reference>
<comment type="catalytic activity">
    <reaction evidence="9">
        <text>N(4)-(alpha-D-Man-(1-&gt;2)-alpha-D-Man-(1-&gt;2)-alpha-D-Man-(1-&gt;3)-[alpha-D-Man-(1-&gt;2)-alpha-D-Man-(1-&gt;3)-[alpha-D-Man-(1-&gt;2)-alpha-D-Man-(1-&gt;6)]-alpha-D-Man-(1-&gt;6)]-beta-D-Man-(1-&gt;4)-beta-D-GlcNAc-(1-&gt;4)-beta-D-GlcNAc)-L-asparaginyl-[protein] (N-glucan mannose isomer 9A1,2,3B1,2,3) + 4 H2O = N(4)-(alpha-D-Man-(1-&gt;3)-[alpha-D-Man-(1-&gt;3)-[alpha-D-Man-(1-&gt;6)]-alpha-D-Man-(1-&gt;6)]-beta-D-Man-(1-&gt;4)-beta-D-GlcNAc-(1-&gt;4)-beta-D-GlcNAc)-L-asparaginyl-[protein] (N-glucan mannose isomer 5A1,2) + 4 beta-D-mannose</text>
        <dbReference type="Rhea" id="RHEA:56008"/>
        <dbReference type="Rhea" id="RHEA-COMP:14356"/>
        <dbReference type="Rhea" id="RHEA-COMP:14367"/>
        <dbReference type="ChEBI" id="CHEBI:15377"/>
        <dbReference type="ChEBI" id="CHEBI:28563"/>
        <dbReference type="ChEBI" id="CHEBI:59087"/>
        <dbReference type="ChEBI" id="CHEBI:139493"/>
        <dbReference type="EC" id="3.2.1.113"/>
    </reaction>
</comment>
<dbReference type="GO" id="GO:0016020">
    <property type="term" value="C:membrane"/>
    <property type="evidence" value="ECO:0007669"/>
    <property type="project" value="InterPro"/>
</dbReference>
<dbReference type="Pfam" id="PF01532">
    <property type="entry name" value="Glyco_hydro_47"/>
    <property type="match status" value="1"/>
</dbReference>
<dbReference type="GO" id="GO:0005783">
    <property type="term" value="C:endoplasmic reticulum"/>
    <property type="evidence" value="ECO:0007669"/>
    <property type="project" value="TreeGrafter"/>
</dbReference>
<comment type="catalytic activity">
    <reaction evidence="8">
        <text>N(4)-(alpha-D-Man-(1-&gt;2)-alpha-D-Man-(1-&gt;2)-alpha-D-Man-(1-&gt;3)-[alpha-D-Man-(1-&gt;3)-[alpha-D-Man-(1-&gt;2)-alpha-D-Man-(1-&gt;6)]-alpha-D-Man-(1-&gt;6)]-beta-D-Man-(1-&gt;4)-beta-D-GlcNAc-(1-&gt;4)-beta-D-GlcNAc)-L-asparaginyl-[protein] (N-glucan mannose isomer 8A1,2,3B1,3) + 3 H2O = N(4)-(alpha-D-Man-(1-&gt;3)-[alpha-D-Man-(1-&gt;3)-[alpha-D-Man-(1-&gt;6)]-alpha-D-Man-(1-&gt;6)]-beta-D-Man-(1-&gt;4)-beta-D-GlcNAc-(1-&gt;4)-beta-D-GlcNAc)-L-asparaginyl-[protein] (N-glucan mannose isomer 5A1,2) + 3 beta-D-mannose</text>
        <dbReference type="Rhea" id="RHEA:56028"/>
        <dbReference type="Rhea" id="RHEA-COMP:14358"/>
        <dbReference type="Rhea" id="RHEA-COMP:14367"/>
        <dbReference type="ChEBI" id="CHEBI:15377"/>
        <dbReference type="ChEBI" id="CHEBI:28563"/>
        <dbReference type="ChEBI" id="CHEBI:59087"/>
        <dbReference type="ChEBI" id="CHEBI:60628"/>
        <dbReference type="EC" id="3.2.1.113"/>
    </reaction>
</comment>
<organism evidence="12 13">
    <name type="scientific">Plectus sambesii</name>
    <dbReference type="NCBI Taxonomy" id="2011161"/>
    <lineage>
        <taxon>Eukaryota</taxon>
        <taxon>Metazoa</taxon>
        <taxon>Ecdysozoa</taxon>
        <taxon>Nematoda</taxon>
        <taxon>Chromadorea</taxon>
        <taxon>Plectida</taxon>
        <taxon>Plectina</taxon>
        <taxon>Plectoidea</taxon>
        <taxon>Plectidae</taxon>
        <taxon>Plectus</taxon>
    </lineage>
</organism>
<keyword evidence="12" id="KW-1185">Reference proteome</keyword>
<name>A0A914XIA6_9BILA</name>
<keyword evidence="10" id="KW-0326">Glycosidase</keyword>
<evidence type="ECO:0000256" key="9">
    <source>
        <dbReference type="ARBA" id="ARBA00048605"/>
    </source>
</evidence>
<dbReference type="PANTHER" id="PTHR11742">
    <property type="entry name" value="MANNOSYL-OLIGOSACCHARIDE ALPHA-1,2-MANNOSIDASE-RELATED"/>
    <property type="match status" value="1"/>
</dbReference>
<evidence type="ECO:0000256" key="6">
    <source>
        <dbReference type="ARBA" id="ARBA00022837"/>
    </source>
</evidence>
<dbReference type="PANTHER" id="PTHR11742:SF55">
    <property type="entry name" value="ENDOPLASMIC RETICULUM MANNOSYL-OLIGOSACCHARIDE 1,2-ALPHA-MANNOSIDASE"/>
    <property type="match status" value="1"/>
</dbReference>
<keyword evidence="7" id="KW-1015">Disulfide bond</keyword>
<keyword evidence="5 10" id="KW-0378">Hydrolase</keyword>
<dbReference type="InterPro" id="IPR012341">
    <property type="entry name" value="6hp_glycosidase-like_sf"/>
</dbReference>
<dbReference type="EC" id="3.2.1.-" evidence="10"/>
<dbReference type="Proteomes" id="UP000887566">
    <property type="component" value="Unplaced"/>
</dbReference>
<comment type="cofactor">
    <cofactor evidence="1">
        <name>Ca(2+)</name>
        <dbReference type="ChEBI" id="CHEBI:29108"/>
    </cofactor>
</comment>
<dbReference type="InterPro" id="IPR050749">
    <property type="entry name" value="Glycosyl_Hydrolase_47"/>
</dbReference>
<proteinExistence type="inferred from homology"/>
<comment type="similarity">
    <text evidence="3 10">Belongs to the glycosyl hydrolase 47 family.</text>
</comment>